<name>A0A1V4A2B5_9ACTN</name>
<feature type="region of interest" description="Disordered" evidence="1">
    <location>
        <begin position="55"/>
        <end position="75"/>
    </location>
</feature>
<dbReference type="AlphaFoldDB" id="A0A1V4A2B5"/>
<protein>
    <recommendedName>
        <fullName evidence="4">Nucleopolyhedrovirus P10 family protein</fullName>
    </recommendedName>
</protein>
<evidence type="ECO:0008006" key="4">
    <source>
        <dbReference type="Google" id="ProtNLM"/>
    </source>
</evidence>
<dbReference type="EMBL" id="MVFC01000029">
    <property type="protein sequence ID" value="OON74058.1"/>
    <property type="molecule type" value="Genomic_DNA"/>
</dbReference>
<proteinExistence type="predicted"/>
<accession>A0A1V4A2B5</accession>
<evidence type="ECO:0000313" key="2">
    <source>
        <dbReference type="EMBL" id="OON74058.1"/>
    </source>
</evidence>
<evidence type="ECO:0000256" key="1">
    <source>
        <dbReference type="SAM" id="MobiDB-lite"/>
    </source>
</evidence>
<keyword evidence="3" id="KW-1185">Reference proteome</keyword>
<evidence type="ECO:0000313" key="3">
    <source>
        <dbReference type="Proteomes" id="UP000190539"/>
    </source>
</evidence>
<feature type="compositionally biased region" description="Low complexity" evidence="1">
    <location>
        <begin position="147"/>
        <end position="159"/>
    </location>
</feature>
<dbReference type="STRING" id="83656.B1H18_26215"/>
<gene>
    <name evidence="2" type="ORF">B1H18_26215</name>
</gene>
<reference evidence="2 3" key="1">
    <citation type="submission" date="2017-02" db="EMBL/GenBank/DDBJ databases">
        <title>Draft Genome Sequence of Streptomyces tsukubaensis F601, a Producer of the immunosuppressant tacrolimus FK506.</title>
        <authorList>
            <person name="Zong G."/>
            <person name="Zhong C."/>
            <person name="Fu J."/>
            <person name="Qin R."/>
            <person name="Cao G."/>
        </authorList>
    </citation>
    <scope>NUCLEOTIDE SEQUENCE [LARGE SCALE GENOMIC DNA]</scope>
    <source>
        <strain evidence="2 3">F601</strain>
    </source>
</reference>
<feature type="region of interest" description="Disordered" evidence="1">
    <location>
        <begin position="134"/>
        <end position="185"/>
    </location>
</feature>
<sequence length="268" mass="26817">MDRWAQAVRDQLGLGRLLPLGGAEDGAWLAESAASGVLRHAGDALGGVKVGRLDVSPVEDDAPQPGTGGAGRYALPAPPTALPPGALRIEAEFAATAEQPLTTAADRLRAALLTASERRLGLEVTEVDLRVTTLLDGSPEGSDDGSDATGSGATGSGASPRPKDSGAGGPAEGEPDGDEARAARAARAVPGVAALTAAFGGRGRSVRIEEPEPQGGAEARTARHIRVEVGTAPGHRVLDVALAVRAAVASAFPDHPTVAVLVTEVAPG</sequence>
<comment type="caution">
    <text evidence="2">The sequence shown here is derived from an EMBL/GenBank/DDBJ whole genome shotgun (WGS) entry which is preliminary data.</text>
</comment>
<organism evidence="2 3">
    <name type="scientific">Streptomyces tsukubensis</name>
    <dbReference type="NCBI Taxonomy" id="83656"/>
    <lineage>
        <taxon>Bacteria</taxon>
        <taxon>Bacillati</taxon>
        <taxon>Actinomycetota</taxon>
        <taxon>Actinomycetes</taxon>
        <taxon>Kitasatosporales</taxon>
        <taxon>Streptomycetaceae</taxon>
        <taxon>Streptomyces</taxon>
    </lineage>
</organism>
<dbReference type="Proteomes" id="UP000190539">
    <property type="component" value="Unassembled WGS sequence"/>
</dbReference>